<accession>A0ACD5TNB3</accession>
<evidence type="ECO:0000313" key="1">
    <source>
        <dbReference type="EnsemblPlants" id="AVESA.00010b.r2.1CG0090320.1.CDS"/>
    </source>
</evidence>
<dbReference type="Proteomes" id="UP001732700">
    <property type="component" value="Chromosome 1C"/>
</dbReference>
<organism evidence="1 2">
    <name type="scientific">Avena sativa</name>
    <name type="common">Oat</name>
    <dbReference type="NCBI Taxonomy" id="4498"/>
    <lineage>
        <taxon>Eukaryota</taxon>
        <taxon>Viridiplantae</taxon>
        <taxon>Streptophyta</taxon>
        <taxon>Embryophyta</taxon>
        <taxon>Tracheophyta</taxon>
        <taxon>Spermatophyta</taxon>
        <taxon>Magnoliopsida</taxon>
        <taxon>Liliopsida</taxon>
        <taxon>Poales</taxon>
        <taxon>Poaceae</taxon>
        <taxon>BOP clade</taxon>
        <taxon>Pooideae</taxon>
        <taxon>Poodae</taxon>
        <taxon>Poeae</taxon>
        <taxon>Poeae Chloroplast Group 1 (Aveneae type)</taxon>
        <taxon>Aveninae</taxon>
        <taxon>Avena</taxon>
    </lineage>
</organism>
<protein>
    <submittedName>
        <fullName evidence="1">Uncharacterized protein</fullName>
    </submittedName>
</protein>
<evidence type="ECO:0000313" key="2">
    <source>
        <dbReference type="Proteomes" id="UP001732700"/>
    </source>
</evidence>
<dbReference type="EnsemblPlants" id="AVESA.00010b.r2.1CG0090320.1">
    <property type="protein sequence ID" value="AVESA.00010b.r2.1CG0090320.1.CDS"/>
    <property type="gene ID" value="AVESA.00010b.r2.1CG0090320"/>
</dbReference>
<name>A0ACD5TNB3_AVESA</name>
<proteinExistence type="predicted"/>
<reference evidence="1" key="1">
    <citation type="submission" date="2021-05" db="EMBL/GenBank/DDBJ databases">
        <authorList>
            <person name="Scholz U."/>
            <person name="Mascher M."/>
            <person name="Fiebig A."/>
        </authorList>
    </citation>
    <scope>NUCLEOTIDE SEQUENCE [LARGE SCALE GENOMIC DNA]</scope>
</reference>
<sequence length="195" mass="22109">MGIVLSLLRRLAAAGGQGYDQPILRCQNEEYCKGFNGTAFSHARAKNWREAALAFGEQAAYDLKLGDELSAASALLRSAKCYTWIHDQDEGAVPATELALQQALALFVKGKDLRMAAITCVDLAELYTEQQELHKASDFFEQAAAYYGSNRRSRWCKFEADRLRYVLDKKEDYYRQSYDPLRSQFYEVFATGIIM</sequence>
<keyword evidence="2" id="KW-1185">Reference proteome</keyword>
<reference evidence="1" key="2">
    <citation type="submission" date="2025-09" db="UniProtKB">
        <authorList>
            <consortium name="EnsemblPlants"/>
        </authorList>
    </citation>
    <scope>IDENTIFICATION</scope>
</reference>